<organism evidence="2 3">
    <name type="scientific">Aspergillus candidus</name>
    <dbReference type="NCBI Taxonomy" id="41067"/>
    <lineage>
        <taxon>Eukaryota</taxon>
        <taxon>Fungi</taxon>
        <taxon>Dikarya</taxon>
        <taxon>Ascomycota</taxon>
        <taxon>Pezizomycotina</taxon>
        <taxon>Eurotiomycetes</taxon>
        <taxon>Eurotiomycetidae</taxon>
        <taxon>Eurotiales</taxon>
        <taxon>Aspergillaceae</taxon>
        <taxon>Aspergillus</taxon>
        <taxon>Aspergillus subgen. Circumdati</taxon>
    </lineage>
</organism>
<dbReference type="AlphaFoldDB" id="A0A2I2FM95"/>
<keyword evidence="1" id="KW-0472">Membrane</keyword>
<evidence type="ECO:0000256" key="1">
    <source>
        <dbReference type="SAM" id="Phobius"/>
    </source>
</evidence>
<sequence length="83" mass="9381">MNVGILNCQLSLGINQKFTNQTGRSSGELIQARDRSGERSWSERRKVGGEEKNHFYFLFSIFWFSFFSGSPLPPQAYAVTCGP</sequence>
<proteinExistence type="predicted"/>
<dbReference type="GeneID" id="36527813"/>
<dbReference type="EMBL" id="KZ559119">
    <property type="protein sequence ID" value="PLB41752.1"/>
    <property type="molecule type" value="Genomic_DNA"/>
</dbReference>
<accession>A0A2I2FM95</accession>
<protein>
    <submittedName>
        <fullName evidence="2">Uncharacterized protein</fullName>
    </submittedName>
</protein>
<name>A0A2I2FM95_ASPCN</name>
<reference evidence="2 3" key="1">
    <citation type="submission" date="2017-12" db="EMBL/GenBank/DDBJ databases">
        <authorList>
            <consortium name="DOE Joint Genome Institute"/>
            <person name="Haridas S."/>
            <person name="Kjaerbolling I."/>
            <person name="Vesth T.C."/>
            <person name="Frisvad J.C."/>
            <person name="Nybo J.L."/>
            <person name="Theobald S."/>
            <person name="Kuo A."/>
            <person name="Bowyer P."/>
            <person name="Matsuda Y."/>
            <person name="Mondo S."/>
            <person name="Lyhne E.K."/>
            <person name="Kogle M.E."/>
            <person name="Clum A."/>
            <person name="Lipzen A."/>
            <person name="Salamov A."/>
            <person name="Ngan C.Y."/>
            <person name="Daum C."/>
            <person name="Chiniquy J."/>
            <person name="Barry K."/>
            <person name="LaButti K."/>
            <person name="Simmons B.A."/>
            <person name="Magnuson J.K."/>
            <person name="Mortensen U.H."/>
            <person name="Larsen T.O."/>
            <person name="Grigoriev I.V."/>
            <person name="Baker S.E."/>
            <person name="Andersen M.R."/>
            <person name="Nordberg H.P."/>
            <person name="Cantor M.N."/>
            <person name="Hua S.X."/>
        </authorList>
    </citation>
    <scope>NUCLEOTIDE SEQUENCE [LARGE SCALE GENOMIC DNA]</scope>
    <source>
        <strain evidence="2 3">CBS 102.13</strain>
    </source>
</reference>
<keyword evidence="3" id="KW-1185">Reference proteome</keyword>
<feature type="transmembrane region" description="Helical" evidence="1">
    <location>
        <begin position="54"/>
        <end position="73"/>
    </location>
</feature>
<gene>
    <name evidence="2" type="ORF">BDW47DRAFT_98511</name>
</gene>
<dbReference type="Proteomes" id="UP000234585">
    <property type="component" value="Unassembled WGS sequence"/>
</dbReference>
<keyword evidence="1" id="KW-0812">Transmembrane</keyword>
<evidence type="ECO:0000313" key="2">
    <source>
        <dbReference type="EMBL" id="PLB41752.1"/>
    </source>
</evidence>
<evidence type="ECO:0000313" key="3">
    <source>
        <dbReference type="Proteomes" id="UP000234585"/>
    </source>
</evidence>
<dbReference type="RefSeq" id="XP_024675764.1">
    <property type="nucleotide sequence ID" value="XM_024820653.1"/>
</dbReference>
<keyword evidence="1" id="KW-1133">Transmembrane helix</keyword>